<dbReference type="InterPro" id="IPR012505">
    <property type="entry name" value="YbbR"/>
</dbReference>
<dbReference type="PANTHER" id="PTHR37804">
    <property type="entry name" value="CDAA REGULATORY PROTEIN CDAR"/>
    <property type="match status" value="1"/>
</dbReference>
<proteinExistence type="predicted"/>
<reference evidence="1 2" key="1">
    <citation type="submission" date="2017-04" db="EMBL/GenBank/DDBJ databases">
        <authorList>
            <person name="Afonso C.L."/>
            <person name="Miller P.J."/>
            <person name="Scott M.A."/>
            <person name="Spackman E."/>
            <person name="Goraichik I."/>
            <person name="Dimitrov K.M."/>
            <person name="Suarez D.L."/>
            <person name="Swayne D.E."/>
        </authorList>
    </citation>
    <scope>NUCLEOTIDE SEQUENCE [LARGE SCALE GENOMIC DNA]</scope>
    <source>
        <strain evidence="1 2">DSM 11270</strain>
    </source>
</reference>
<evidence type="ECO:0000313" key="2">
    <source>
        <dbReference type="Proteomes" id="UP000192731"/>
    </source>
</evidence>
<name>A0A1W1V886_DESTI</name>
<gene>
    <name evidence="1" type="ORF">SAMN00017405_0627</name>
</gene>
<dbReference type="PANTHER" id="PTHR37804:SF1">
    <property type="entry name" value="CDAA REGULATORY PROTEIN CDAR"/>
    <property type="match status" value="1"/>
</dbReference>
<dbReference type="AlphaFoldDB" id="A0A1W1V886"/>
<protein>
    <submittedName>
        <fullName evidence="1">YbbR domain-containing protein</fullName>
    </submittedName>
</protein>
<dbReference type="CDD" id="cd20206">
    <property type="entry name" value="YbbR"/>
    <property type="match status" value="1"/>
</dbReference>
<evidence type="ECO:0000313" key="1">
    <source>
        <dbReference type="EMBL" id="SMB89562.1"/>
    </source>
</evidence>
<sequence length="409" mass="45513">MININKQNMLPKVIAILIALLLWFYINGDQNPPIQKSINVDINYEDLSEDLIVTNEIKEIKLKIKGDEKVINNLSMRDFSAIIGLKDAQIGEQELKIDVRAPIGIEIVDVNPSKVNVNIDKMAEKQVPVRVSLLGNTAKGYSSFKPTVKPSHVVLKGPKKLINTIVDARVDVNLNNTKNNLVLNLPIKVKDKNDKTYGTEVFIMNPSNVEVFVPIIKDTPSKLIPIKPVLEGNPQAGYKVGRVIIEPETIEIVGEYDKLGAINYIQTEPINITGIKENTTKEVRLRLPSNVSLVYNAKVKVMIQVEDNLTVKTLQREIKVLNLDKNKNIKLSPAVGNITVEGNKEILNGLAAKDLELVIDVAGLNVGMHELEVQSVALANLKTLKVEPSKIKVEITKEENKEDQQQEVE</sequence>
<dbReference type="Gene3D" id="2.170.120.40">
    <property type="entry name" value="YbbR-like domain"/>
    <property type="match status" value="2"/>
</dbReference>
<dbReference type="InterPro" id="IPR053154">
    <property type="entry name" value="c-di-AMP_regulator"/>
</dbReference>
<dbReference type="Gene3D" id="2.170.120.30">
    <property type="match status" value="2"/>
</dbReference>
<dbReference type="OrthoDB" id="2111604at2"/>
<dbReference type="Pfam" id="PF07949">
    <property type="entry name" value="YbbR"/>
    <property type="match status" value="3"/>
</dbReference>
<dbReference type="Proteomes" id="UP000192731">
    <property type="component" value="Unassembled WGS sequence"/>
</dbReference>
<dbReference type="RefSeq" id="WP_159446289.1">
    <property type="nucleotide sequence ID" value="NZ_FWWT01000016.1"/>
</dbReference>
<organism evidence="1 2">
    <name type="scientific">Desulfonispora thiosulfatigenes DSM 11270</name>
    <dbReference type="NCBI Taxonomy" id="656914"/>
    <lineage>
        <taxon>Bacteria</taxon>
        <taxon>Bacillati</taxon>
        <taxon>Bacillota</taxon>
        <taxon>Clostridia</taxon>
        <taxon>Eubacteriales</taxon>
        <taxon>Peptococcaceae</taxon>
        <taxon>Desulfonispora</taxon>
    </lineage>
</organism>
<dbReference type="STRING" id="656914.SAMN00017405_0627"/>
<dbReference type="EMBL" id="FWWT01000016">
    <property type="protein sequence ID" value="SMB89562.1"/>
    <property type="molecule type" value="Genomic_DNA"/>
</dbReference>
<accession>A0A1W1V886</accession>
<keyword evidence="2" id="KW-1185">Reference proteome</keyword>